<proteinExistence type="predicted"/>
<dbReference type="Proteomes" id="UP000267187">
    <property type="component" value="Unassembled WGS sequence"/>
</dbReference>
<accession>A0A3M0A7G1</accession>
<evidence type="ECO:0000313" key="1">
    <source>
        <dbReference type="EMBL" id="RMA79479.1"/>
    </source>
</evidence>
<comment type="caution">
    <text evidence="1">The sequence shown here is derived from an EMBL/GenBank/DDBJ whole genome shotgun (WGS) entry which is preliminary data.</text>
</comment>
<keyword evidence="2" id="KW-1185">Reference proteome</keyword>
<name>A0A3M0A7G1_9GAMM</name>
<dbReference type="RefSeq" id="WP_121877234.1">
    <property type="nucleotide sequence ID" value="NZ_REFJ01000004.1"/>
</dbReference>
<reference evidence="1 2" key="1">
    <citation type="submission" date="2018-10" db="EMBL/GenBank/DDBJ databases">
        <title>Genomic Encyclopedia of Type Strains, Phase IV (KMG-IV): sequencing the most valuable type-strain genomes for metagenomic binning, comparative biology and taxonomic classification.</title>
        <authorList>
            <person name="Goeker M."/>
        </authorList>
    </citation>
    <scope>NUCLEOTIDE SEQUENCE [LARGE SCALE GENOMIC DNA]</scope>
    <source>
        <strain evidence="1 2">DSM 25080</strain>
    </source>
</reference>
<protein>
    <submittedName>
        <fullName evidence="1">Uncharacterized protein</fullName>
    </submittedName>
</protein>
<sequence length="96" mass="11475">MILTFDEFRNHLDDVLWYTWDPERRNHNEKQRHCYYPLTEQLAERLLDNYRNVDVTQELARLRTTHWPQLGESTEEKAACEAIQTLLSNAEVDPTA</sequence>
<dbReference type="EMBL" id="REFJ01000004">
    <property type="protein sequence ID" value="RMA79479.1"/>
    <property type="molecule type" value="Genomic_DNA"/>
</dbReference>
<evidence type="ECO:0000313" key="2">
    <source>
        <dbReference type="Proteomes" id="UP000267187"/>
    </source>
</evidence>
<dbReference type="OrthoDB" id="773332at2"/>
<dbReference type="AlphaFoldDB" id="A0A3M0A7G1"/>
<organism evidence="1 2">
    <name type="scientific">Umboniibacter marinipuniceus</name>
    <dbReference type="NCBI Taxonomy" id="569599"/>
    <lineage>
        <taxon>Bacteria</taxon>
        <taxon>Pseudomonadati</taxon>
        <taxon>Pseudomonadota</taxon>
        <taxon>Gammaproteobacteria</taxon>
        <taxon>Cellvibrionales</taxon>
        <taxon>Cellvibrionaceae</taxon>
        <taxon>Umboniibacter</taxon>
    </lineage>
</organism>
<gene>
    <name evidence="1" type="ORF">DFR27_1920</name>
</gene>